<protein>
    <submittedName>
        <fullName evidence="10">Glutathione transport system permease protein GsiD</fullName>
    </submittedName>
</protein>
<comment type="similarity">
    <text evidence="7">Belongs to the binding-protein-dependent transport system permease family.</text>
</comment>
<dbReference type="PANTHER" id="PTHR43386:SF25">
    <property type="entry name" value="PEPTIDE ABC TRANSPORTER PERMEASE PROTEIN"/>
    <property type="match status" value="1"/>
</dbReference>
<accession>A0A5E4VDA2</accession>
<evidence type="ECO:0000256" key="7">
    <source>
        <dbReference type="RuleBase" id="RU363032"/>
    </source>
</evidence>
<reference evidence="10 11" key="1">
    <citation type="submission" date="2019-08" db="EMBL/GenBank/DDBJ databases">
        <authorList>
            <person name="Peeters C."/>
        </authorList>
    </citation>
    <scope>NUCLEOTIDE SEQUENCE [LARGE SCALE GENOMIC DNA]</scope>
    <source>
        <strain evidence="10 11">LMG 31108</strain>
    </source>
</reference>
<sequence length="327" mass="34530">MVAIQTSSTTAPSDPAGQSLESLESRESPACDANRPAVPAASLAGAERLPRRRYRGLRKFMRNKAAVAGAIIVAFAVFVALLAPWISPYDPIATSFLTVRQAPSALHWFGTDELGRDILARMIFGARASLAAGVVSVGIAVIVGVPLGLLAGYFGRWVDAIVSRLADALLSIPFLILAIAMAAFLGASLTNAMIAIGVSAMPRFVRLARAQALSVKAEEYVEGARAIGLTDARIVVRYILPNVLPPIIVQASLTVATAIIAEASLSFLGLGQLPPLPSWGSMLNTAKDFVEQAPWMSIFPGIAIFLTVLGFNLLGDGLRDALDPREQ</sequence>
<organism evidence="10 11">
    <name type="scientific">Pandoraea anhela</name>
    <dbReference type="NCBI Taxonomy" id="2508295"/>
    <lineage>
        <taxon>Bacteria</taxon>
        <taxon>Pseudomonadati</taxon>
        <taxon>Pseudomonadota</taxon>
        <taxon>Betaproteobacteria</taxon>
        <taxon>Burkholderiales</taxon>
        <taxon>Burkholderiaceae</taxon>
        <taxon>Pandoraea</taxon>
    </lineage>
</organism>
<keyword evidence="6 7" id="KW-0472">Membrane</keyword>
<dbReference type="GO" id="GO:0055085">
    <property type="term" value="P:transmembrane transport"/>
    <property type="evidence" value="ECO:0007669"/>
    <property type="project" value="InterPro"/>
</dbReference>
<evidence type="ECO:0000256" key="2">
    <source>
        <dbReference type="ARBA" id="ARBA00022448"/>
    </source>
</evidence>
<evidence type="ECO:0000256" key="6">
    <source>
        <dbReference type="ARBA" id="ARBA00023136"/>
    </source>
</evidence>
<gene>
    <name evidence="10" type="primary">gsiD_2</name>
    <name evidence="10" type="ORF">PAN31108_02544</name>
</gene>
<keyword evidence="11" id="KW-1185">Reference proteome</keyword>
<dbReference type="PROSITE" id="PS50928">
    <property type="entry name" value="ABC_TM1"/>
    <property type="match status" value="1"/>
</dbReference>
<feature type="transmembrane region" description="Helical" evidence="7">
    <location>
        <begin position="174"/>
        <end position="200"/>
    </location>
</feature>
<keyword evidence="2 7" id="KW-0813">Transport</keyword>
<dbReference type="Pfam" id="PF12911">
    <property type="entry name" value="OppC_N"/>
    <property type="match status" value="1"/>
</dbReference>
<feature type="transmembrane region" description="Helical" evidence="7">
    <location>
        <begin position="293"/>
        <end position="315"/>
    </location>
</feature>
<dbReference type="GO" id="GO:0005886">
    <property type="term" value="C:plasma membrane"/>
    <property type="evidence" value="ECO:0007669"/>
    <property type="project" value="UniProtKB-SubCell"/>
</dbReference>
<keyword evidence="5 7" id="KW-1133">Transmembrane helix</keyword>
<dbReference type="Gene3D" id="1.10.3720.10">
    <property type="entry name" value="MetI-like"/>
    <property type="match status" value="1"/>
</dbReference>
<dbReference type="PANTHER" id="PTHR43386">
    <property type="entry name" value="OLIGOPEPTIDE TRANSPORT SYSTEM PERMEASE PROTEIN APPC"/>
    <property type="match status" value="1"/>
</dbReference>
<evidence type="ECO:0000313" key="10">
    <source>
        <dbReference type="EMBL" id="VVE09379.1"/>
    </source>
</evidence>
<dbReference type="EMBL" id="CABPSB010000007">
    <property type="protein sequence ID" value="VVE09379.1"/>
    <property type="molecule type" value="Genomic_DNA"/>
</dbReference>
<dbReference type="Proteomes" id="UP000406256">
    <property type="component" value="Unassembled WGS sequence"/>
</dbReference>
<feature type="transmembrane region" description="Helical" evidence="7">
    <location>
        <begin position="65"/>
        <end position="86"/>
    </location>
</feature>
<evidence type="ECO:0000256" key="5">
    <source>
        <dbReference type="ARBA" id="ARBA00022989"/>
    </source>
</evidence>
<keyword evidence="3" id="KW-1003">Cell membrane</keyword>
<dbReference type="InterPro" id="IPR050366">
    <property type="entry name" value="BP-dependent_transpt_permease"/>
</dbReference>
<feature type="region of interest" description="Disordered" evidence="8">
    <location>
        <begin position="1"/>
        <end position="35"/>
    </location>
</feature>
<evidence type="ECO:0000256" key="3">
    <source>
        <dbReference type="ARBA" id="ARBA00022475"/>
    </source>
</evidence>
<dbReference type="Pfam" id="PF00528">
    <property type="entry name" value="BPD_transp_1"/>
    <property type="match status" value="1"/>
</dbReference>
<evidence type="ECO:0000256" key="4">
    <source>
        <dbReference type="ARBA" id="ARBA00022692"/>
    </source>
</evidence>
<dbReference type="CDD" id="cd06261">
    <property type="entry name" value="TM_PBP2"/>
    <property type="match status" value="1"/>
</dbReference>
<keyword evidence="4 7" id="KW-0812">Transmembrane</keyword>
<dbReference type="InterPro" id="IPR025966">
    <property type="entry name" value="OppC_N"/>
</dbReference>
<evidence type="ECO:0000313" key="11">
    <source>
        <dbReference type="Proteomes" id="UP000406256"/>
    </source>
</evidence>
<dbReference type="AlphaFoldDB" id="A0A5E4VDA2"/>
<proteinExistence type="inferred from homology"/>
<dbReference type="InterPro" id="IPR035906">
    <property type="entry name" value="MetI-like_sf"/>
</dbReference>
<evidence type="ECO:0000256" key="8">
    <source>
        <dbReference type="SAM" id="MobiDB-lite"/>
    </source>
</evidence>
<dbReference type="InterPro" id="IPR000515">
    <property type="entry name" value="MetI-like"/>
</dbReference>
<dbReference type="RefSeq" id="WP_246183924.1">
    <property type="nucleotide sequence ID" value="NZ_CABPSB010000007.1"/>
</dbReference>
<feature type="domain" description="ABC transmembrane type-1" evidence="9">
    <location>
        <begin position="126"/>
        <end position="315"/>
    </location>
</feature>
<evidence type="ECO:0000259" key="9">
    <source>
        <dbReference type="PROSITE" id="PS50928"/>
    </source>
</evidence>
<evidence type="ECO:0000256" key="1">
    <source>
        <dbReference type="ARBA" id="ARBA00004651"/>
    </source>
</evidence>
<comment type="subcellular location">
    <subcellularLocation>
        <location evidence="1 7">Cell membrane</location>
        <topology evidence="1 7">Multi-pass membrane protein</topology>
    </subcellularLocation>
</comment>
<dbReference type="SUPFAM" id="SSF161098">
    <property type="entry name" value="MetI-like"/>
    <property type="match status" value="1"/>
</dbReference>
<feature type="compositionally biased region" description="Polar residues" evidence="8">
    <location>
        <begin position="1"/>
        <end position="12"/>
    </location>
</feature>
<feature type="transmembrane region" description="Helical" evidence="7">
    <location>
        <begin position="130"/>
        <end position="154"/>
    </location>
</feature>
<name>A0A5E4VDA2_9BURK</name>